<dbReference type="NCBIfam" id="NF041000">
    <property type="entry name" value="ATPase_ComGA"/>
    <property type="match status" value="1"/>
</dbReference>
<dbReference type="InterPro" id="IPR047667">
    <property type="entry name" value="ATPase_ComGA"/>
</dbReference>
<evidence type="ECO:0000313" key="6">
    <source>
        <dbReference type="Proteomes" id="UP000287605"/>
    </source>
</evidence>
<dbReference type="PROSITE" id="PS00662">
    <property type="entry name" value="T2SP_E"/>
    <property type="match status" value="1"/>
</dbReference>
<dbReference type="Pfam" id="PF00437">
    <property type="entry name" value="T2SSE"/>
    <property type="match status" value="1"/>
</dbReference>
<accession>A0A430B167</accession>
<dbReference type="GO" id="GO:0005524">
    <property type="term" value="F:ATP binding"/>
    <property type="evidence" value="ECO:0007669"/>
    <property type="project" value="UniProtKB-KW"/>
</dbReference>
<dbReference type="EMBL" id="NGKA01000004">
    <property type="protein sequence ID" value="RSU14039.1"/>
    <property type="molecule type" value="Genomic_DNA"/>
</dbReference>
<organism evidence="5 6">
    <name type="scientific">Vagococcus elongatus</name>
    <dbReference type="NCBI Taxonomy" id="180344"/>
    <lineage>
        <taxon>Bacteria</taxon>
        <taxon>Bacillati</taxon>
        <taxon>Bacillota</taxon>
        <taxon>Bacilli</taxon>
        <taxon>Lactobacillales</taxon>
        <taxon>Enterococcaceae</taxon>
        <taxon>Vagococcus</taxon>
    </lineage>
</organism>
<protein>
    <recommendedName>
        <fullName evidence="4">Bacterial type II secretion system protein E domain-containing protein</fullName>
    </recommendedName>
</protein>
<gene>
    <name evidence="5" type="ORF">CBF29_03910</name>
</gene>
<feature type="domain" description="Bacterial type II secretion system protein E" evidence="4">
    <location>
        <begin position="200"/>
        <end position="214"/>
    </location>
</feature>
<dbReference type="PANTHER" id="PTHR30258">
    <property type="entry name" value="TYPE II SECRETION SYSTEM PROTEIN GSPE-RELATED"/>
    <property type="match status" value="1"/>
</dbReference>
<comment type="similarity">
    <text evidence="1">Belongs to the GSP E family.</text>
</comment>
<dbReference type="SUPFAM" id="SSF52540">
    <property type="entry name" value="P-loop containing nucleoside triphosphate hydrolases"/>
    <property type="match status" value="1"/>
</dbReference>
<proteinExistence type="inferred from homology"/>
<dbReference type="CDD" id="cd01129">
    <property type="entry name" value="PulE-GspE-like"/>
    <property type="match status" value="1"/>
</dbReference>
<dbReference type="OrthoDB" id="9808272at2"/>
<dbReference type="Gene3D" id="3.40.50.300">
    <property type="entry name" value="P-loop containing nucleotide triphosphate hydrolases"/>
    <property type="match status" value="1"/>
</dbReference>
<evidence type="ECO:0000256" key="2">
    <source>
        <dbReference type="ARBA" id="ARBA00022741"/>
    </source>
</evidence>
<evidence type="ECO:0000256" key="3">
    <source>
        <dbReference type="ARBA" id="ARBA00022840"/>
    </source>
</evidence>
<comment type="caution">
    <text evidence="5">The sequence shown here is derived from an EMBL/GenBank/DDBJ whole genome shotgun (WGS) entry which is preliminary data.</text>
</comment>
<reference evidence="5 6" key="1">
    <citation type="submission" date="2017-05" db="EMBL/GenBank/DDBJ databases">
        <title>Vagococcus spp. assemblies.</title>
        <authorList>
            <person name="Gulvik C.A."/>
        </authorList>
    </citation>
    <scope>NUCLEOTIDE SEQUENCE [LARGE SCALE GENOMIC DNA]</scope>
    <source>
        <strain evidence="5 6">CCUG 51432</strain>
    </source>
</reference>
<keyword evidence="2" id="KW-0547">Nucleotide-binding</keyword>
<keyword evidence="3" id="KW-0067">ATP-binding</keyword>
<dbReference type="Proteomes" id="UP000287605">
    <property type="component" value="Unassembled WGS sequence"/>
</dbReference>
<dbReference type="PANTHER" id="PTHR30258:SF2">
    <property type="entry name" value="COMG OPERON PROTEIN 1"/>
    <property type="match status" value="1"/>
</dbReference>
<dbReference type="Gene3D" id="3.30.450.90">
    <property type="match status" value="1"/>
</dbReference>
<sequence length="338" mass="39116">MKDYVNRLCEKAFRLKASDLYIFPAGDRYELAFRIHQQKKNHEYVTEVFAEKLILYLKYSANMDVGEKRRIQIGSTSFVTKDGRKRRMRLSAVANYRYQETLVIRFLHDIVESSEFHLFFPKEYEKLKKSITGNGLFLFAGATGSGKSTTMYSLAREIACSQKQVITVEDPVEIECPEFLQLQTNDKIGLTYDDLVQVCLRHRPDLLIVGEIRDRQTAQAVVRGALTGHQIFSTIHGMDKHSVLFRLLELGVNQEDVRQCLKGVIYQTILPIACPYCEEKCSVYCPNQKSAVLFDIFYYEGSQLLVKTQKKKEDFQKKLRKAWALGYISSQTFEQFCI</sequence>
<dbReference type="GO" id="GO:0005886">
    <property type="term" value="C:plasma membrane"/>
    <property type="evidence" value="ECO:0007669"/>
    <property type="project" value="TreeGrafter"/>
</dbReference>
<dbReference type="RefSeq" id="WP_126807556.1">
    <property type="nucleotide sequence ID" value="NZ_NGKA01000004.1"/>
</dbReference>
<dbReference type="GO" id="GO:0016887">
    <property type="term" value="F:ATP hydrolysis activity"/>
    <property type="evidence" value="ECO:0007669"/>
    <property type="project" value="TreeGrafter"/>
</dbReference>
<name>A0A430B167_9ENTE</name>
<evidence type="ECO:0000259" key="4">
    <source>
        <dbReference type="PROSITE" id="PS00662"/>
    </source>
</evidence>
<evidence type="ECO:0000313" key="5">
    <source>
        <dbReference type="EMBL" id="RSU14039.1"/>
    </source>
</evidence>
<keyword evidence="6" id="KW-1185">Reference proteome</keyword>
<evidence type="ECO:0000256" key="1">
    <source>
        <dbReference type="ARBA" id="ARBA00006611"/>
    </source>
</evidence>
<dbReference type="InterPro" id="IPR001482">
    <property type="entry name" value="T2SS/T4SS_dom"/>
</dbReference>
<dbReference type="InterPro" id="IPR027417">
    <property type="entry name" value="P-loop_NTPase"/>
</dbReference>
<dbReference type="AlphaFoldDB" id="A0A430B167"/>